<dbReference type="GO" id="GO:0004366">
    <property type="term" value="F:glycerol-3-phosphate O-acyltransferase activity"/>
    <property type="evidence" value="ECO:0007669"/>
    <property type="project" value="TreeGrafter"/>
</dbReference>
<evidence type="ECO:0000256" key="5">
    <source>
        <dbReference type="ARBA" id="ARBA00023315"/>
    </source>
</evidence>
<evidence type="ECO:0000259" key="6">
    <source>
        <dbReference type="SMART" id="SM00563"/>
    </source>
</evidence>
<dbReference type="Pfam" id="PF01553">
    <property type="entry name" value="Acyltransferase"/>
    <property type="match status" value="1"/>
</dbReference>
<dbReference type="InterPro" id="IPR002123">
    <property type="entry name" value="Plipid/glycerol_acylTrfase"/>
</dbReference>
<dbReference type="InterPro" id="IPR022284">
    <property type="entry name" value="GPAT/DHAPAT"/>
</dbReference>
<dbReference type="InterPro" id="IPR041728">
    <property type="entry name" value="GPAT/DHAPAT_LPLAT"/>
</dbReference>
<dbReference type="AlphaFoldDB" id="A0A061J594"/>
<dbReference type="GO" id="GO:0012505">
    <property type="term" value="C:endomembrane system"/>
    <property type="evidence" value="ECO:0007669"/>
    <property type="project" value="UniProtKB-SubCell"/>
</dbReference>
<dbReference type="GO" id="GO:0031966">
    <property type="term" value="C:mitochondrial membrane"/>
    <property type="evidence" value="ECO:0007669"/>
    <property type="project" value="TreeGrafter"/>
</dbReference>
<reference evidence="7 8" key="1">
    <citation type="submission" date="2013-07" db="EMBL/GenBank/DDBJ databases">
        <authorList>
            <person name="Stoco P.H."/>
            <person name="Wagner G."/>
            <person name="Gerber A."/>
            <person name="Zaha A."/>
            <person name="Thompson C."/>
            <person name="Bartholomeu D.C."/>
            <person name="Luckemeyer D.D."/>
            <person name="Bahia D."/>
            <person name="Loreto E."/>
            <person name="Prestes E.B."/>
            <person name="Lima F.M."/>
            <person name="Rodrigues-Luiz G."/>
            <person name="Vallejo G.A."/>
            <person name="Filho J.F."/>
            <person name="Monteiro K.M."/>
            <person name="Tyler K.M."/>
            <person name="de Almeida L.G."/>
            <person name="Ortiz M.F."/>
            <person name="Siervo M.A."/>
            <person name="de Moraes M.H."/>
            <person name="Cunha O.L."/>
            <person name="Mendonca-Neto R."/>
            <person name="Silva R."/>
            <person name="Teixeira S.M."/>
            <person name="Murta S.M."/>
            <person name="Sincero T.C."/>
            <person name="Mendes T.A."/>
            <person name="Urmenyi T.P."/>
            <person name="Silva V.G."/>
            <person name="da Rocha W.D."/>
            <person name="Andersson B."/>
            <person name="Romanha A.J."/>
            <person name="Steindel M."/>
            <person name="de Vasconcelos A.T."/>
            <person name="Grisard E.C."/>
        </authorList>
    </citation>
    <scope>NUCLEOTIDE SEQUENCE [LARGE SCALE GENOMIC DNA]</scope>
    <source>
        <strain evidence="7 8">SC58</strain>
    </source>
</reference>
<dbReference type="GO" id="GO:0006072">
    <property type="term" value="P:glycerol-3-phosphate metabolic process"/>
    <property type="evidence" value="ECO:0007669"/>
    <property type="project" value="TreeGrafter"/>
</dbReference>
<evidence type="ECO:0000256" key="2">
    <source>
        <dbReference type="ARBA" id="ARBA00007937"/>
    </source>
</evidence>
<organism evidence="7 8">
    <name type="scientific">Trypanosoma rangeli SC58</name>
    <dbReference type="NCBI Taxonomy" id="429131"/>
    <lineage>
        <taxon>Eukaryota</taxon>
        <taxon>Discoba</taxon>
        <taxon>Euglenozoa</taxon>
        <taxon>Kinetoplastea</taxon>
        <taxon>Metakinetoplastina</taxon>
        <taxon>Trypanosomatida</taxon>
        <taxon>Trypanosomatidae</taxon>
        <taxon>Trypanosoma</taxon>
        <taxon>Herpetosoma</taxon>
    </lineage>
</organism>
<comment type="subcellular location">
    <subcellularLocation>
        <location evidence="1">Endomembrane system</location>
        <topology evidence="1">Peripheral membrane protein</topology>
    </subcellularLocation>
</comment>
<keyword evidence="5 7" id="KW-0012">Acyltransferase</keyword>
<evidence type="ECO:0000256" key="1">
    <source>
        <dbReference type="ARBA" id="ARBA00004184"/>
    </source>
</evidence>
<evidence type="ECO:0000256" key="4">
    <source>
        <dbReference type="ARBA" id="ARBA00023136"/>
    </source>
</evidence>
<dbReference type="GO" id="GO:0006631">
    <property type="term" value="P:fatty acid metabolic process"/>
    <property type="evidence" value="ECO:0007669"/>
    <property type="project" value="TreeGrafter"/>
</dbReference>
<keyword evidence="3 7" id="KW-0808">Transferase</keyword>
<protein>
    <submittedName>
        <fullName evidence="7">Acyltransferase</fullName>
    </submittedName>
</protein>
<comment type="similarity">
    <text evidence="2">Belongs to the GPAT/DAPAT family.</text>
</comment>
<dbReference type="EMBL" id="AUPL01002965">
    <property type="protein sequence ID" value="ESL09316.1"/>
    <property type="molecule type" value="Genomic_DNA"/>
</dbReference>
<evidence type="ECO:0000313" key="7">
    <source>
        <dbReference type="EMBL" id="ESL09316.1"/>
    </source>
</evidence>
<dbReference type="PANTHER" id="PTHR12563:SF17">
    <property type="entry name" value="DIHYDROXYACETONE PHOSPHATE ACYLTRANSFERASE"/>
    <property type="match status" value="1"/>
</dbReference>
<feature type="domain" description="Phospholipid/glycerol acyltransferase" evidence="6">
    <location>
        <begin position="611"/>
        <end position="741"/>
    </location>
</feature>
<dbReference type="OrthoDB" id="10255570at2759"/>
<proteinExistence type="inferred from homology"/>
<dbReference type="SUPFAM" id="SSF69593">
    <property type="entry name" value="Glycerol-3-phosphate (1)-acyltransferase"/>
    <property type="match status" value="1"/>
</dbReference>
<dbReference type="PANTHER" id="PTHR12563">
    <property type="entry name" value="GLYCEROL-3-PHOSPHATE ACYLTRANSFERASE"/>
    <property type="match status" value="1"/>
</dbReference>
<name>A0A061J594_TRYRA</name>
<dbReference type="Proteomes" id="UP000031737">
    <property type="component" value="Unassembled WGS sequence"/>
</dbReference>
<evidence type="ECO:0000313" key="8">
    <source>
        <dbReference type="Proteomes" id="UP000031737"/>
    </source>
</evidence>
<dbReference type="VEuPathDB" id="TriTrypDB:TRSC58_02965"/>
<keyword evidence="4" id="KW-0472">Membrane</keyword>
<gene>
    <name evidence="7" type="ORF">TRSC58_02965</name>
</gene>
<keyword evidence="8" id="KW-1185">Reference proteome</keyword>
<dbReference type="GO" id="GO:0008654">
    <property type="term" value="P:phospholipid biosynthetic process"/>
    <property type="evidence" value="ECO:0007669"/>
    <property type="project" value="TreeGrafter"/>
</dbReference>
<dbReference type="Pfam" id="PF19277">
    <property type="entry name" value="GPAT_C"/>
    <property type="match status" value="1"/>
</dbReference>
<evidence type="ECO:0000256" key="3">
    <source>
        <dbReference type="ARBA" id="ARBA00022679"/>
    </source>
</evidence>
<dbReference type="CDD" id="cd07993">
    <property type="entry name" value="LPLAT_DHAPAT-like"/>
    <property type="match status" value="1"/>
</dbReference>
<sequence>MALSDFMGITQRWRFKRIVIIASDGVCWLGAAAAISLAASPFFRPAAPSDTTSIVVVSLFGVPGCTLRADKCQGRSDCKSPAFAAFESLCRDLPNGAELMTRVAFAVDTPRVAEAQCFTPDVKNDLYVYFSAWSNADCCGHTPLVSLASTHTCDGYLVILSDDVTRRSAWGTAVMHLPGWRLLGCFVSSFAPPSIDLHLTRSFVRQCPAMKGLLECVALGVAMGTVKHLPVSFRDPLHVAPLDVTFITALVAVLFHNDGELSLFSADVVMLNVEYATNEALVWGMAAEYIIDYYGRLGPAEVKSFPFPQLFDTQPTLQLSANVTDWVNYGISLMMPFQRYYAYLEAQHRKRLLSKFSDIGAIKCVRSALDNIDTAVQSITAMAAARMTAPLSKDTSGAAKPTSTYAAPNTRYYQMLLQKVTQNTSLRHLLPFISFKNVPWDLYVKVVAQAVVERVTWQIYQCSSALPFPVPLFHNDIVFHGTRRVPPTSLSPRKWFSEMHWLVRCGMNPDGKRFAASPMLTKESMSHILTRPSVLRSIEEEATKKKSSHAAVRKRAAVILRTVGDNLNQWQLRAFGLLVRQVLFRLYEEVSLNTGAFERLHKVLNTPRVEVVLLPAHRSYLDFIIMTYLLVVMGLSPPHVCAGDDFLRMGLITKLMRGSGAFFMRRSFRDDRLYYTLFREYLRQLVLQRRVVEFFIEGTRSRSGKTLCPKLGILRFITDTFFEVQEEVDDVYFLPISLSYDELLETRLFAHEQFGVSKPRENMSNLLRARSLLNTRHGKIHVHVGEAFSLRHFRDQPYQCPAPFEPREEIVGMPQRCTTHPTPQQVLLNLAWHVTHSIEKNTVVTPTALVAMVLNAYAPTAEGMPLTEVHARMAWLRTNIAKRKGALSDDCTNCDVEEITRKGVTYLRDFVEVLDNGTKRIVVRQDVVSFMGLTICSNQLVHVFLDEAVVAVAARMYGTFNGVEKTVSVELQQLQDGSQQLRQLLSSEFHDYVPSCPYTFVSWFKHSLARLLSSDESHSKCDASLSLSGTIDCGQKNNTTDVSMKTTNAVVIPVTRLFRFLIAILSPFLEALFFVSLGVCAVVESGSGSVVHESSLLKACQTCILKLHEAKNVVHPQSGSNDVLKNALKGIALLHNVHLDPGSKKAAYVIPATTDRAVLLTRLQQLMQHICGMRSTSPGMLKKEVQNTAQRGLLKEYLRHLAVSNQSSKM</sequence>
<dbReference type="SMART" id="SM00563">
    <property type="entry name" value="PlsC"/>
    <property type="match status" value="1"/>
</dbReference>
<dbReference type="GO" id="GO:0019432">
    <property type="term" value="P:triglyceride biosynthetic process"/>
    <property type="evidence" value="ECO:0007669"/>
    <property type="project" value="TreeGrafter"/>
</dbReference>
<comment type="caution">
    <text evidence="7">The sequence shown here is derived from an EMBL/GenBank/DDBJ whole genome shotgun (WGS) entry which is preliminary data.</text>
</comment>
<dbReference type="InterPro" id="IPR045520">
    <property type="entry name" value="GPAT/DHAPAT_C"/>
</dbReference>
<accession>A0A061J594</accession>